<gene>
    <name evidence="9" type="ORF">NEOCIP111885_02310</name>
</gene>
<evidence type="ECO:0000259" key="8">
    <source>
        <dbReference type="PROSITE" id="PS50850"/>
    </source>
</evidence>
<dbReference type="EMBL" id="CAKJTG010000011">
    <property type="protein sequence ID" value="CAG9608593.1"/>
    <property type="molecule type" value="Genomic_DNA"/>
</dbReference>
<feature type="transmembrane region" description="Helical" evidence="7">
    <location>
        <begin position="284"/>
        <end position="305"/>
    </location>
</feature>
<feature type="domain" description="Major facilitator superfamily (MFS) profile" evidence="8">
    <location>
        <begin position="1"/>
        <end position="376"/>
    </location>
</feature>
<dbReference type="Gene3D" id="1.20.1250.20">
    <property type="entry name" value="MFS general substrate transporter like domains"/>
    <property type="match status" value="1"/>
</dbReference>
<dbReference type="InterPro" id="IPR011701">
    <property type="entry name" value="MFS"/>
</dbReference>
<organism evidence="9 10">
    <name type="scientific">Pseudoneobacillus rhizosphaerae</name>
    <dbReference type="NCBI Taxonomy" id="2880968"/>
    <lineage>
        <taxon>Bacteria</taxon>
        <taxon>Bacillati</taxon>
        <taxon>Bacillota</taxon>
        <taxon>Bacilli</taxon>
        <taxon>Bacillales</taxon>
        <taxon>Bacillaceae</taxon>
        <taxon>Pseudoneobacillus</taxon>
    </lineage>
</organism>
<feature type="transmembrane region" description="Helical" evidence="7">
    <location>
        <begin position="20"/>
        <end position="42"/>
    </location>
</feature>
<dbReference type="AlphaFoldDB" id="A0A9C7GA79"/>
<keyword evidence="4 7" id="KW-0812">Transmembrane</keyword>
<dbReference type="PANTHER" id="PTHR43266:SF2">
    <property type="entry name" value="MAJOR FACILITATOR SUPERFAMILY (MFS) PROFILE DOMAIN-CONTAINING PROTEIN"/>
    <property type="match status" value="1"/>
</dbReference>
<dbReference type="GO" id="GO:0022857">
    <property type="term" value="F:transmembrane transporter activity"/>
    <property type="evidence" value="ECO:0007669"/>
    <property type="project" value="InterPro"/>
</dbReference>
<keyword evidence="2" id="KW-0813">Transport</keyword>
<evidence type="ECO:0000256" key="4">
    <source>
        <dbReference type="ARBA" id="ARBA00022692"/>
    </source>
</evidence>
<dbReference type="InterPro" id="IPR036259">
    <property type="entry name" value="MFS_trans_sf"/>
</dbReference>
<feature type="transmembrane region" description="Helical" evidence="7">
    <location>
        <begin position="86"/>
        <end position="106"/>
    </location>
</feature>
<feature type="transmembrane region" description="Helical" evidence="7">
    <location>
        <begin position="233"/>
        <end position="253"/>
    </location>
</feature>
<evidence type="ECO:0000256" key="3">
    <source>
        <dbReference type="ARBA" id="ARBA00022475"/>
    </source>
</evidence>
<evidence type="ECO:0000256" key="2">
    <source>
        <dbReference type="ARBA" id="ARBA00022448"/>
    </source>
</evidence>
<feature type="transmembrane region" description="Helical" evidence="7">
    <location>
        <begin position="352"/>
        <end position="372"/>
    </location>
</feature>
<keyword evidence="10" id="KW-1185">Reference proteome</keyword>
<dbReference type="SUPFAM" id="SSF103473">
    <property type="entry name" value="MFS general substrate transporter"/>
    <property type="match status" value="1"/>
</dbReference>
<name>A0A9C7GA79_9BACI</name>
<dbReference type="Pfam" id="PF07690">
    <property type="entry name" value="MFS_1"/>
    <property type="match status" value="1"/>
</dbReference>
<dbReference type="PROSITE" id="PS50850">
    <property type="entry name" value="MFS"/>
    <property type="match status" value="1"/>
</dbReference>
<protein>
    <recommendedName>
        <fullName evidence="8">Major facilitator superfamily (MFS) profile domain-containing protein</fullName>
    </recommendedName>
</protein>
<comment type="subcellular location">
    <subcellularLocation>
        <location evidence="1">Cell membrane</location>
        <topology evidence="1">Multi-pass membrane protein</topology>
    </subcellularLocation>
</comment>
<keyword evidence="3" id="KW-1003">Cell membrane</keyword>
<keyword evidence="5 7" id="KW-1133">Transmembrane helix</keyword>
<feature type="transmembrane region" description="Helical" evidence="7">
    <location>
        <begin position="200"/>
        <end position="221"/>
    </location>
</feature>
<dbReference type="GO" id="GO:0005886">
    <property type="term" value="C:plasma membrane"/>
    <property type="evidence" value="ECO:0007669"/>
    <property type="project" value="UniProtKB-SubCell"/>
</dbReference>
<dbReference type="RefSeq" id="WP_230496837.1">
    <property type="nucleotide sequence ID" value="NZ_CAKJTG010000011.1"/>
</dbReference>
<feature type="transmembrane region" description="Helical" evidence="7">
    <location>
        <begin position="326"/>
        <end position="346"/>
    </location>
</feature>
<feature type="transmembrane region" description="Helical" evidence="7">
    <location>
        <begin position="127"/>
        <end position="146"/>
    </location>
</feature>
<feature type="transmembrane region" description="Helical" evidence="7">
    <location>
        <begin position="152"/>
        <end position="171"/>
    </location>
</feature>
<dbReference type="Proteomes" id="UP000789845">
    <property type="component" value="Unassembled WGS sequence"/>
</dbReference>
<keyword evidence="6 7" id="KW-0472">Membrane</keyword>
<dbReference type="CDD" id="cd06173">
    <property type="entry name" value="MFS_MefA_like"/>
    <property type="match status" value="1"/>
</dbReference>
<evidence type="ECO:0000313" key="9">
    <source>
        <dbReference type="EMBL" id="CAG9608593.1"/>
    </source>
</evidence>
<evidence type="ECO:0000256" key="5">
    <source>
        <dbReference type="ARBA" id="ARBA00022989"/>
    </source>
</evidence>
<dbReference type="InterPro" id="IPR020846">
    <property type="entry name" value="MFS_dom"/>
</dbReference>
<evidence type="ECO:0000313" key="10">
    <source>
        <dbReference type="Proteomes" id="UP000789845"/>
    </source>
</evidence>
<sequence>MKNYVFVVGLSEFASRMNFMAISMLLLSFPGAAWYLTAFFIVRQIGGVLSSLISGNIVDKYDRRIIMLWSDGVNGFAVLLPILIPHPIAICVSAFILGVTYQLFYVSYSSSIPDMFGFEKSERVNALIVRIASVVSIAGFLIGGWLTEYLGHVSVILFDSLTYLIAAIYLARIRWNSNPIENCKVDVPTSLPNILRRNRIITLIIITSFFYTMAVSAYNYSLPMLASTFKLEALTNGLFWASASAGAFIGTLFNNKFKSFTSYLLFLLIFAVSINLAFSGAIAYLWILVFLFIAGGFEGIAQVNVTTILQKTPSNVRGKVFSLQALFSRIGFFIGFLICPIIVQSFSIKINVWWLNALLIIWILVLFTIIYVGEKKWKKQLILY</sequence>
<accession>A0A9C7GA79</accession>
<evidence type="ECO:0000256" key="6">
    <source>
        <dbReference type="ARBA" id="ARBA00023136"/>
    </source>
</evidence>
<evidence type="ECO:0000256" key="7">
    <source>
        <dbReference type="SAM" id="Phobius"/>
    </source>
</evidence>
<evidence type="ECO:0000256" key="1">
    <source>
        <dbReference type="ARBA" id="ARBA00004651"/>
    </source>
</evidence>
<proteinExistence type="predicted"/>
<dbReference type="PANTHER" id="PTHR43266">
    <property type="entry name" value="MACROLIDE-EFFLUX PROTEIN"/>
    <property type="match status" value="1"/>
</dbReference>
<feature type="transmembrane region" description="Helical" evidence="7">
    <location>
        <begin position="260"/>
        <end position="278"/>
    </location>
</feature>
<comment type="caution">
    <text evidence="9">The sequence shown here is derived from an EMBL/GenBank/DDBJ whole genome shotgun (WGS) entry which is preliminary data.</text>
</comment>
<reference evidence="9" key="1">
    <citation type="submission" date="2021-10" db="EMBL/GenBank/DDBJ databases">
        <authorList>
            <person name="Criscuolo A."/>
        </authorList>
    </citation>
    <scope>NUCLEOTIDE SEQUENCE</scope>
    <source>
        <strain evidence="9">CIP111885</strain>
    </source>
</reference>